<proteinExistence type="predicted"/>
<organism evidence="2 3">
    <name type="scientific">Nannochloropsis gaditana</name>
    <dbReference type="NCBI Taxonomy" id="72520"/>
    <lineage>
        <taxon>Eukaryota</taxon>
        <taxon>Sar</taxon>
        <taxon>Stramenopiles</taxon>
        <taxon>Ochrophyta</taxon>
        <taxon>Eustigmatophyceae</taxon>
        <taxon>Eustigmatales</taxon>
        <taxon>Monodopsidaceae</taxon>
        <taxon>Nannochloropsis</taxon>
    </lineage>
</organism>
<sequence>MPHSKFNWRSTSSPPSQNPDGLFAFAFGDTWKLTDYTLVKPENAKGCTLDVSLEHDSKVTQLQVVCNASALQVSVMQAMNAQDFKWITQMRGTPLPNQPDLYYFRTPEELLTQKLWRLRVKFLFSSTDISAVRIQTLSLSFEKLTRRGSTIKGMVTSSSIRSSAGVARTGMTAVAASAGGIATSRSSHTTHSILYRGSSMSTTTSTTASLTNTPTGSHTPTSDSVCGDGDLVSDLSEEASTGSLGSGPKSNTSSASGSESREGRRTSKISDRGAIRALMSAIDKVISQGGNDGALVDELLLLKERLDNHLVQRSSEQHLNATIARISSIIQSIVM</sequence>
<feature type="compositionally biased region" description="Basic and acidic residues" evidence="1">
    <location>
        <begin position="259"/>
        <end position="271"/>
    </location>
</feature>
<feature type="compositionally biased region" description="Low complexity" evidence="1">
    <location>
        <begin position="198"/>
        <end position="217"/>
    </location>
</feature>
<name>W7TGJ2_9STRA</name>
<evidence type="ECO:0000313" key="2">
    <source>
        <dbReference type="EMBL" id="EWM26125.1"/>
    </source>
</evidence>
<comment type="caution">
    <text evidence="2">The sequence shown here is derived from an EMBL/GenBank/DDBJ whole genome shotgun (WGS) entry which is preliminary data.</text>
</comment>
<dbReference type="Proteomes" id="UP000019335">
    <property type="component" value="Chromosome 9"/>
</dbReference>
<feature type="region of interest" description="Disordered" evidence="1">
    <location>
        <begin position="195"/>
        <end position="271"/>
    </location>
</feature>
<protein>
    <submittedName>
        <fullName evidence="2">Uncharacterized protein</fullName>
    </submittedName>
</protein>
<gene>
    <name evidence="2" type="ORF">Naga_100014g61</name>
</gene>
<accession>W7TGJ2</accession>
<evidence type="ECO:0000256" key="1">
    <source>
        <dbReference type="SAM" id="MobiDB-lite"/>
    </source>
</evidence>
<dbReference type="AlphaFoldDB" id="W7TGJ2"/>
<keyword evidence="3" id="KW-1185">Reference proteome</keyword>
<evidence type="ECO:0000313" key="3">
    <source>
        <dbReference type="Proteomes" id="UP000019335"/>
    </source>
</evidence>
<reference evidence="2 3" key="1">
    <citation type="journal article" date="2014" name="Mol. Plant">
        <title>Chromosome Scale Genome Assembly and Transcriptome Profiling of Nannochloropsis gaditana in Nitrogen Depletion.</title>
        <authorList>
            <person name="Corteggiani Carpinelli E."/>
            <person name="Telatin A."/>
            <person name="Vitulo N."/>
            <person name="Forcato C."/>
            <person name="D'Angelo M."/>
            <person name="Schiavon R."/>
            <person name="Vezzi A."/>
            <person name="Giacometti G.M."/>
            <person name="Morosinotto T."/>
            <person name="Valle G."/>
        </authorList>
    </citation>
    <scope>NUCLEOTIDE SEQUENCE [LARGE SCALE GENOMIC DNA]</scope>
    <source>
        <strain evidence="2 3">B-31</strain>
    </source>
</reference>
<dbReference type="EMBL" id="AZIL01000703">
    <property type="protein sequence ID" value="EWM26125.1"/>
    <property type="molecule type" value="Genomic_DNA"/>
</dbReference>